<evidence type="ECO:0000313" key="4">
    <source>
        <dbReference type="Proteomes" id="UP000589036"/>
    </source>
</evidence>
<evidence type="ECO:0000259" key="2">
    <source>
        <dbReference type="Pfam" id="PF08241"/>
    </source>
</evidence>
<dbReference type="PANTHER" id="PTHR44068">
    <property type="entry name" value="ZGC:194242"/>
    <property type="match status" value="1"/>
</dbReference>
<dbReference type="Pfam" id="PF08241">
    <property type="entry name" value="Methyltransf_11"/>
    <property type="match status" value="1"/>
</dbReference>
<dbReference type="InterPro" id="IPR013216">
    <property type="entry name" value="Methyltransf_11"/>
</dbReference>
<accession>A0A852TYP5</accession>
<dbReference type="Gene3D" id="3.40.50.150">
    <property type="entry name" value="Vaccinia Virus protein VP39"/>
    <property type="match status" value="1"/>
</dbReference>
<dbReference type="AlphaFoldDB" id="A0A852TYP5"/>
<keyword evidence="1" id="KW-0808">Transferase</keyword>
<comment type="caution">
    <text evidence="3">The sequence shown here is derived from an EMBL/GenBank/DDBJ whole genome shotgun (WGS) entry which is preliminary data.</text>
</comment>
<evidence type="ECO:0000256" key="1">
    <source>
        <dbReference type="ARBA" id="ARBA00022679"/>
    </source>
</evidence>
<keyword evidence="4" id="KW-1185">Reference proteome</keyword>
<dbReference type="RefSeq" id="WP_179643963.1">
    <property type="nucleotide sequence ID" value="NZ_BAAAYY010000016.1"/>
</dbReference>
<dbReference type="EMBL" id="JACCCC010000001">
    <property type="protein sequence ID" value="NYE48122.1"/>
    <property type="molecule type" value="Genomic_DNA"/>
</dbReference>
<organism evidence="3 4">
    <name type="scientific">Spinactinospora alkalitolerans</name>
    <dbReference type="NCBI Taxonomy" id="687207"/>
    <lineage>
        <taxon>Bacteria</taxon>
        <taxon>Bacillati</taxon>
        <taxon>Actinomycetota</taxon>
        <taxon>Actinomycetes</taxon>
        <taxon>Streptosporangiales</taxon>
        <taxon>Nocardiopsidaceae</taxon>
        <taxon>Spinactinospora</taxon>
    </lineage>
</organism>
<evidence type="ECO:0000313" key="3">
    <source>
        <dbReference type="EMBL" id="NYE48122.1"/>
    </source>
</evidence>
<dbReference type="SUPFAM" id="SSF53335">
    <property type="entry name" value="S-adenosyl-L-methionine-dependent methyltransferases"/>
    <property type="match status" value="1"/>
</dbReference>
<proteinExistence type="predicted"/>
<dbReference type="CDD" id="cd02440">
    <property type="entry name" value="AdoMet_MTases"/>
    <property type="match status" value="1"/>
</dbReference>
<protein>
    <recommendedName>
        <fullName evidence="2">Methyltransferase type 11 domain-containing protein</fullName>
    </recommendedName>
</protein>
<dbReference type="InterPro" id="IPR050447">
    <property type="entry name" value="Erg6_SMT_methyltransf"/>
</dbReference>
<feature type="domain" description="Methyltransferase type 11" evidence="2">
    <location>
        <begin position="61"/>
        <end position="157"/>
    </location>
</feature>
<dbReference type="PANTHER" id="PTHR44068:SF11">
    <property type="entry name" value="GERANYL DIPHOSPHATE 2-C-METHYLTRANSFERASE"/>
    <property type="match status" value="1"/>
</dbReference>
<dbReference type="Proteomes" id="UP000589036">
    <property type="component" value="Unassembled WGS sequence"/>
</dbReference>
<dbReference type="InterPro" id="IPR029063">
    <property type="entry name" value="SAM-dependent_MTases_sf"/>
</dbReference>
<name>A0A852TYP5_9ACTN</name>
<reference evidence="3 4" key="1">
    <citation type="submission" date="2020-07" db="EMBL/GenBank/DDBJ databases">
        <title>Sequencing the genomes of 1000 actinobacteria strains.</title>
        <authorList>
            <person name="Klenk H.-P."/>
        </authorList>
    </citation>
    <scope>NUCLEOTIDE SEQUENCE [LARGE SCALE GENOMIC DNA]</scope>
    <source>
        <strain evidence="3 4">CXB654</strain>
    </source>
</reference>
<gene>
    <name evidence="3" type="ORF">HDA32_003242</name>
</gene>
<dbReference type="GO" id="GO:0008757">
    <property type="term" value="F:S-adenosylmethionine-dependent methyltransferase activity"/>
    <property type="evidence" value="ECO:0007669"/>
    <property type="project" value="InterPro"/>
</dbReference>
<sequence length="273" mass="28044">MSTGPLSPVPADPDEVKSCCTAAYGGDAVALLLGDSYHPGGLALTRRLADALALAGDRTVLDVASGPGATARLLAIEHGVLVHGVDLGEETLRAARARTAEAGLSDRVRFHLGDAERLPLPDAACDALVCECAFCTFPDKAAAAAEFARVLRPGGRVGITDVTVSPGGLPDELAGIAGWVACIADARPAADYGRLLEGAGLRPIREERHDAAVARMIDQIDARMRVLAMTAPDRLSAAGVVPDAVGPYLEAARRAVEEGAIGYALLVAEKPAG</sequence>